<reference evidence="1" key="1">
    <citation type="submission" date="2017-07" db="EMBL/GenBank/DDBJ databases">
        <authorList>
            <person name="Mikheyev A."/>
            <person name="Grau M."/>
        </authorList>
    </citation>
    <scope>NUCLEOTIDE SEQUENCE</scope>
    <source>
        <tissue evidence="1">Venom_gland</tissue>
    </source>
</reference>
<dbReference type="EMBL" id="IACJ01111646">
    <property type="protein sequence ID" value="LAA57042.1"/>
    <property type="molecule type" value="Transcribed_RNA"/>
</dbReference>
<accession>A0A2D4GBA8</accession>
<evidence type="ECO:0000313" key="1">
    <source>
        <dbReference type="EMBL" id="LAA57040.1"/>
    </source>
</evidence>
<reference evidence="1" key="2">
    <citation type="submission" date="2017-11" db="EMBL/GenBank/DDBJ databases">
        <title>Coralsnake Venomics: Analyses of Venom Gland Transcriptomes and Proteomes of Six Brazilian Taxa.</title>
        <authorList>
            <person name="Aird S.D."/>
            <person name="Jorge da Silva N."/>
            <person name="Qiu L."/>
            <person name="Villar-Briones A."/>
            <person name="Aparecida-Saddi V."/>
            <person name="Campos-Telles M.P."/>
            <person name="Grau M."/>
            <person name="Mikheyev A.S."/>
        </authorList>
    </citation>
    <scope>NUCLEOTIDE SEQUENCE</scope>
    <source>
        <tissue evidence="1">Venom_gland</tissue>
    </source>
</reference>
<protein>
    <submittedName>
        <fullName evidence="1">Uncharacterized protein</fullName>
    </submittedName>
</protein>
<dbReference type="EMBL" id="IACJ01111645">
    <property type="protein sequence ID" value="LAA57040.1"/>
    <property type="molecule type" value="Transcribed_RNA"/>
</dbReference>
<organism evidence="1">
    <name type="scientific">Micrurus corallinus</name>
    <name type="common">Brazilian coral snake</name>
    <dbReference type="NCBI Taxonomy" id="54390"/>
    <lineage>
        <taxon>Eukaryota</taxon>
        <taxon>Metazoa</taxon>
        <taxon>Chordata</taxon>
        <taxon>Craniata</taxon>
        <taxon>Vertebrata</taxon>
        <taxon>Euteleostomi</taxon>
        <taxon>Lepidosauria</taxon>
        <taxon>Squamata</taxon>
        <taxon>Bifurcata</taxon>
        <taxon>Unidentata</taxon>
        <taxon>Episquamata</taxon>
        <taxon>Toxicofera</taxon>
        <taxon>Serpentes</taxon>
        <taxon>Colubroidea</taxon>
        <taxon>Elapidae</taxon>
        <taxon>Elapinae</taxon>
        <taxon>Micrurus</taxon>
    </lineage>
</organism>
<name>A0A2D4GBA8_MICCO</name>
<sequence>MSNSILSVLDVLLSPHWSVVDVLLSPSWSGYDGDFFGSSNSISHLVFLLKKVAKLSCLFIQLGYCKKKNTTIFYLLKLFIFTHGDSRRLTECKTIFKIKKTIKTNKKNKIN</sequence>
<dbReference type="AlphaFoldDB" id="A0A2D4GBA8"/>
<proteinExistence type="predicted"/>